<name>A0A8T0W643_PANVG</name>
<dbReference type="EMBL" id="CM029039">
    <property type="protein sequence ID" value="KAG2643030.1"/>
    <property type="molecule type" value="Genomic_DNA"/>
</dbReference>
<evidence type="ECO:0000313" key="3">
    <source>
        <dbReference type="Proteomes" id="UP000823388"/>
    </source>
</evidence>
<comment type="caution">
    <text evidence="2">The sequence shown here is derived from an EMBL/GenBank/DDBJ whole genome shotgun (WGS) entry which is preliminary data.</text>
</comment>
<keyword evidence="3" id="KW-1185">Reference proteome</keyword>
<dbReference type="AlphaFoldDB" id="A0A8T0W643"/>
<dbReference type="Proteomes" id="UP000823388">
    <property type="component" value="Chromosome 2K"/>
</dbReference>
<evidence type="ECO:0000313" key="2">
    <source>
        <dbReference type="EMBL" id="KAG2643030.1"/>
    </source>
</evidence>
<feature type="region of interest" description="Disordered" evidence="1">
    <location>
        <begin position="1"/>
        <end position="29"/>
    </location>
</feature>
<gene>
    <name evidence="2" type="ORF">PVAP13_2KG295268</name>
</gene>
<organism evidence="2 3">
    <name type="scientific">Panicum virgatum</name>
    <name type="common">Blackwell switchgrass</name>
    <dbReference type="NCBI Taxonomy" id="38727"/>
    <lineage>
        <taxon>Eukaryota</taxon>
        <taxon>Viridiplantae</taxon>
        <taxon>Streptophyta</taxon>
        <taxon>Embryophyta</taxon>
        <taxon>Tracheophyta</taxon>
        <taxon>Spermatophyta</taxon>
        <taxon>Magnoliopsida</taxon>
        <taxon>Liliopsida</taxon>
        <taxon>Poales</taxon>
        <taxon>Poaceae</taxon>
        <taxon>PACMAD clade</taxon>
        <taxon>Panicoideae</taxon>
        <taxon>Panicodae</taxon>
        <taxon>Paniceae</taxon>
        <taxon>Panicinae</taxon>
        <taxon>Panicum</taxon>
        <taxon>Panicum sect. Hiantes</taxon>
    </lineage>
</organism>
<proteinExistence type="predicted"/>
<reference evidence="2" key="1">
    <citation type="submission" date="2020-05" db="EMBL/GenBank/DDBJ databases">
        <title>WGS assembly of Panicum virgatum.</title>
        <authorList>
            <person name="Lovell J.T."/>
            <person name="Jenkins J."/>
            <person name="Shu S."/>
            <person name="Juenger T.E."/>
            <person name="Schmutz J."/>
        </authorList>
    </citation>
    <scope>NUCLEOTIDE SEQUENCE</scope>
    <source>
        <strain evidence="2">AP13</strain>
    </source>
</reference>
<protein>
    <submittedName>
        <fullName evidence="2">Uncharacterized protein</fullName>
    </submittedName>
</protein>
<evidence type="ECO:0000256" key="1">
    <source>
        <dbReference type="SAM" id="MobiDB-lite"/>
    </source>
</evidence>
<accession>A0A8T0W643</accession>
<sequence>MPQQEEPPGGFVPHEGRDASPPRRSSSSFRRMFKTFAGMIKNQRDILVNHERERKNNKKLRDNQKRMYTAMQLQPPLSPISPELEAAEIPSLDLMIESFQGMDFGQYDHLGK</sequence>